<comment type="catalytic activity">
    <reaction evidence="8">
        <text>DNA(n) + a 2'-deoxyribonucleoside 5'-triphosphate = DNA(n+1) + diphosphate</text>
        <dbReference type="Rhea" id="RHEA:22508"/>
        <dbReference type="Rhea" id="RHEA-COMP:17339"/>
        <dbReference type="Rhea" id="RHEA-COMP:17340"/>
        <dbReference type="ChEBI" id="CHEBI:33019"/>
        <dbReference type="ChEBI" id="CHEBI:61560"/>
        <dbReference type="ChEBI" id="CHEBI:173112"/>
        <dbReference type="EC" id="2.7.7.7"/>
    </reaction>
</comment>
<dbReference type="Pfam" id="PF03175">
    <property type="entry name" value="DNA_pol_B_2"/>
    <property type="match status" value="1"/>
</dbReference>
<comment type="similarity">
    <text evidence="1">Belongs to the DNA polymerase type-B family.</text>
</comment>
<geneLocation type="mitochondrion" evidence="10"/>
<evidence type="ECO:0000256" key="3">
    <source>
        <dbReference type="ARBA" id="ARBA00022679"/>
    </source>
</evidence>
<evidence type="ECO:0000256" key="4">
    <source>
        <dbReference type="ARBA" id="ARBA00022695"/>
    </source>
</evidence>
<organism evidence="10">
    <name type="scientific">Rhizopogon salebrosus</name>
    <dbReference type="NCBI Taxonomy" id="176626"/>
    <lineage>
        <taxon>Eukaryota</taxon>
        <taxon>Fungi</taxon>
        <taxon>Dikarya</taxon>
        <taxon>Basidiomycota</taxon>
        <taxon>Agaricomycotina</taxon>
        <taxon>Agaricomycetes</taxon>
        <taxon>Agaricomycetidae</taxon>
        <taxon>Boletales</taxon>
        <taxon>Suillineae</taxon>
        <taxon>Rhizopogonaceae</taxon>
        <taxon>Rhizopogon</taxon>
    </lineage>
</organism>
<dbReference type="EMBL" id="MH794152">
    <property type="protein sequence ID" value="QDA23213.1"/>
    <property type="molecule type" value="Genomic_DNA"/>
</dbReference>
<dbReference type="GO" id="GO:0006260">
    <property type="term" value="P:DNA replication"/>
    <property type="evidence" value="ECO:0007669"/>
    <property type="project" value="UniProtKB-KW"/>
</dbReference>
<keyword evidence="7" id="KW-0238">DNA-binding</keyword>
<dbReference type="RefSeq" id="YP_009649298.1">
    <property type="nucleotide sequence ID" value="NC_042698.1"/>
</dbReference>
<evidence type="ECO:0000259" key="9">
    <source>
        <dbReference type="Pfam" id="PF03175"/>
    </source>
</evidence>
<sequence>MYKPYGENIRCYDVNSLYPYIMKRSKFPVGIIRKFIGDITILNKNDYYWFGDCDISTKKELYQPYLQLHVDTKNGMRTISPNGSFNMILNSCEYYNSLKDYNIKINHGYFFDSKNIFNEFVDDLYNLRLKYLKTDPMNMTCKLIMNSLYGRFAMKPIYTDQVFVNKNIFLKLAENYEIIDFIDLKDNEFFCSFINPDNLDKELKISIGIASAVTAYSRVYM</sequence>
<evidence type="ECO:0000313" key="10">
    <source>
        <dbReference type="EMBL" id="QDA23213.1"/>
    </source>
</evidence>
<name>A0A4Y5SHQ8_9AGAM</name>
<feature type="domain" description="DNA-directed DNA polymerase family B mitochondria/virus" evidence="9">
    <location>
        <begin position="4"/>
        <end position="196"/>
    </location>
</feature>
<dbReference type="AlphaFoldDB" id="A0A4Y5SHQ8"/>
<dbReference type="InterPro" id="IPR004868">
    <property type="entry name" value="DNA-dir_DNA_pol_B_mt/vir"/>
</dbReference>
<reference evidence="10" key="1">
    <citation type="journal article" name="Int. J. Mol. Sci.">
        <title>Comparative Mitochondrial Genome Analysis of Two Ectomycorrhizal Fungi (Rhizopogon) Reveals Dynamic Changes of Intron and Phylogenetic Relationships of the Subphylum Agaricomycotina.</title>
        <authorList>
            <person name="Li Q."/>
            <person name="Ren Y."/>
            <person name="Shi X."/>
            <person name="Peng L."/>
            <person name="Zhao J."/>
            <person name="Song Y."/>
            <person name="Zhao G."/>
        </authorList>
    </citation>
    <scope>NUCLEOTIDE SEQUENCE</scope>
</reference>
<evidence type="ECO:0000256" key="7">
    <source>
        <dbReference type="ARBA" id="ARBA00023125"/>
    </source>
</evidence>
<gene>
    <name evidence="10" type="primary">orf221</name>
</gene>
<evidence type="ECO:0000256" key="6">
    <source>
        <dbReference type="ARBA" id="ARBA00022932"/>
    </source>
</evidence>
<dbReference type="GO" id="GO:0003887">
    <property type="term" value="F:DNA-directed DNA polymerase activity"/>
    <property type="evidence" value="ECO:0007669"/>
    <property type="project" value="UniProtKB-KW"/>
</dbReference>
<dbReference type="GO" id="GO:0000166">
    <property type="term" value="F:nucleotide binding"/>
    <property type="evidence" value="ECO:0007669"/>
    <property type="project" value="InterPro"/>
</dbReference>
<dbReference type="GeneID" id="40493999"/>
<dbReference type="GO" id="GO:0003677">
    <property type="term" value="F:DNA binding"/>
    <property type="evidence" value="ECO:0007669"/>
    <property type="project" value="UniProtKB-KW"/>
</dbReference>
<evidence type="ECO:0000256" key="5">
    <source>
        <dbReference type="ARBA" id="ARBA00022705"/>
    </source>
</evidence>
<keyword evidence="4" id="KW-0548">Nucleotidyltransferase</keyword>
<keyword evidence="5" id="KW-0235">DNA replication</keyword>
<dbReference type="InterPro" id="IPR043502">
    <property type="entry name" value="DNA/RNA_pol_sf"/>
</dbReference>
<keyword evidence="10" id="KW-0496">Mitochondrion</keyword>
<evidence type="ECO:0000256" key="2">
    <source>
        <dbReference type="ARBA" id="ARBA00012417"/>
    </source>
</evidence>
<dbReference type="SUPFAM" id="SSF56672">
    <property type="entry name" value="DNA/RNA polymerases"/>
    <property type="match status" value="1"/>
</dbReference>
<keyword evidence="6" id="KW-0239">DNA-directed DNA polymerase</keyword>
<evidence type="ECO:0000256" key="1">
    <source>
        <dbReference type="ARBA" id="ARBA00005755"/>
    </source>
</evidence>
<keyword evidence="3" id="KW-0808">Transferase</keyword>
<dbReference type="EC" id="2.7.7.7" evidence="2"/>
<accession>A0A4Y5SHQ8</accession>
<evidence type="ECO:0000256" key="8">
    <source>
        <dbReference type="ARBA" id="ARBA00049244"/>
    </source>
</evidence>
<protein>
    <recommendedName>
        <fullName evidence="2">DNA-directed DNA polymerase</fullName>
        <ecNumber evidence="2">2.7.7.7</ecNumber>
    </recommendedName>
</protein>
<proteinExistence type="inferred from homology"/>
<dbReference type="Gene3D" id="1.10.287.690">
    <property type="entry name" value="Helix hairpin bin"/>
    <property type="match status" value="1"/>
</dbReference>